<dbReference type="GO" id="GO:0033514">
    <property type="term" value="P:L-lysine catabolic process to acetyl-CoA via L-pipecolate"/>
    <property type="evidence" value="ECO:0007669"/>
    <property type="project" value="TreeGrafter"/>
</dbReference>
<evidence type="ECO:0000313" key="7">
    <source>
        <dbReference type="EMBL" id="NWT05297.1"/>
    </source>
</evidence>
<gene>
    <name evidence="7" type="primary">Pipox</name>
    <name evidence="7" type="ORF">MIOMAC_R02825</name>
</gene>
<dbReference type="PANTHER" id="PTHR10961:SF46">
    <property type="entry name" value="PEROXISOMAL SARCOSINE OXIDASE"/>
    <property type="match status" value="1"/>
</dbReference>
<dbReference type="PANTHER" id="PTHR10961">
    <property type="entry name" value="PEROXISOMAL SARCOSINE OXIDASE"/>
    <property type="match status" value="1"/>
</dbReference>
<dbReference type="GO" id="GO:0050031">
    <property type="term" value="F:L-pipecolate oxidase activity"/>
    <property type="evidence" value="ECO:0007669"/>
    <property type="project" value="TreeGrafter"/>
</dbReference>
<dbReference type="SUPFAM" id="SSF51905">
    <property type="entry name" value="FAD/NAD(P)-binding domain"/>
    <property type="match status" value="1"/>
</dbReference>
<evidence type="ECO:0000256" key="4">
    <source>
        <dbReference type="ARBA" id="ARBA00022827"/>
    </source>
</evidence>
<dbReference type="InterPro" id="IPR045170">
    <property type="entry name" value="MTOX"/>
</dbReference>
<feature type="non-terminal residue" evidence="7">
    <location>
        <position position="1"/>
    </location>
</feature>
<feature type="non-terminal residue" evidence="7">
    <location>
        <position position="420"/>
    </location>
</feature>
<dbReference type="Gene3D" id="3.30.9.10">
    <property type="entry name" value="D-Amino Acid Oxidase, subunit A, domain 2"/>
    <property type="match status" value="1"/>
</dbReference>
<evidence type="ECO:0000256" key="1">
    <source>
        <dbReference type="ARBA" id="ARBA00001974"/>
    </source>
</evidence>
<dbReference type="InterPro" id="IPR036188">
    <property type="entry name" value="FAD/NAD-bd_sf"/>
</dbReference>
<dbReference type="GO" id="GO:0050660">
    <property type="term" value="F:flavin adenine dinucleotide binding"/>
    <property type="evidence" value="ECO:0007669"/>
    <property type="project" value="InterPro"/>
</dbReference>
<evidence type="ECO:0000256" key="2">
    <source>
        <dbReference type="ARBA" id="ARBA00010989"/>
    </source>
</evidence>
<evidence type="ECO:0000313" key="8">
    <source>
        <dbReference type="Proteomes" id="UP000525714"/>
    </source>
</evidence>
<keyword evidence="3" id="KW-0285">Flavoprotein</keyword>
<accession>A0A7K5KHD1</accession>
<dbReference type="Gene3D" id="3.50.50.60">
    <property type="entry name" value="FAD/NAD(P)-binding domain"/>
    <property type="match status" value="2"/>
</dbReference>
<dbReference type="GO" id="GO:0005777">
    <property type="term" value="C:peroxisome"/>
    <property type="evidence" value="ECO:0007669"/>
    <property type="project" value="TreeGrafter"/>
</dbReference>
<feature type="domain" description="FAD dependent oxidoreductase" evidence="6">
    <location>
        <begin position="13"/>
        <end position="350"/>
    </location>
</feature>
<keyword evidence="8" id="KW-1185">Reference proteome</keyword>
<comment type="caution">
    <text evidence="7">The sequence shown here is derived from an EMBL/GenBank/DDBJ whole genome shotgun (WGS) entry which is preliminary data.</text>
</comment>
<evidence type="ECO:0000256" key="3">
    <source>
        <dbReference type="ARBA" id="ARBA00022630"/>
    </source>
</evidence>
<comment type="similarity">
    <text evidence="2">Belongs to the MSOX/MTOX family.</text>
</comment>
<dbReference type="EMBL" id="VYZC01000810">
    <property type="protein sequence ID" value="NWT05297.1"/>
    <property type="molecule type" value="Genomic_DNA"/>
</dbReference>
<evidence type="ECO:0000256" key="5">
    <source>
        <dbReference type="ARBA" id="ARBA00023002"/>
    </source>
</evidence>
<dbReference type="InterPro" id="IPR006076">
    <property type="entry name" value="FAD-dep_OxRdtase"/>
</dbReference>
<dbReference type="Proteomes" id="UP000525714">
    <property type="component" value="Unassembled WGS sequence"/>
</dbReference>
<dbReference type="AlphaFoldDB" id="A0A7K5KHD1"/>
<keyword evidence="5" id="KW-0560">Oxidoreductase</keyword>
<comment type="cofactor">
    <cofactor evidence="1">
        <name>FAD</name>
        <dbReference type="ChEBI" id="CHEBI:57692"/>
    </cofactor>
</comment>
<evidence type="ECO:0000259" key="6">
    <source>
        <dbReference type="Pfam" id="PF01266"/>
    </source>
</evidence>
<organism evidence="7 8">
    <name type="scientific">Mionectes macconnelli</name>
    <name type="common">McConnell's flycatcher</name>
    <dbReference type="NCBI Taxonomy" id="254557"/>
    <lineage>
        <taxon>Eukaryota</taxon>
        <taxon>Metazoa</taxon>
        <taxon>Chordata</taxon>
        <taxon>Craniata</taxon>
        <taxon>Vertebrata</taxon>
        <taxon>Euteleostomi</taxon>
        <taxon>Archelosauria</taxon>
        <taxon>Archosauria</taxon>
        <taxon>Dinosauria</taxon>
        <taxon>Saurischia</taxon>
        <taxon>Theropoda</taxon>
        <taxon>Coelurosauria</taxon>
        <taxon>Aves</taxon>
        <taxon>Neognathae</taxon>
        <taxon>Neoaves</taxon>
        <taxon>Telluraves</taxon>
        <taxon>Australaves</taxon>
        <taxon>Passeriformes</taxon>
        <taxon>Tyrannidae</taxon>
        <taxon>Mionectes</taxon>
    </lineage>
</organism>
<proteinExistence type="inferred from homology"/>
<dbReference type="GO" id="GO:0008115">
    <property type="term" value="F:sarcosine oxidase activity"/>
    <property type="evidence" value="ECO:0007669"/>
    <property type="project" value="TreeGrafter"/>
</dbReference>
<reference evidence="7 8" key="1">
    <citation type="submission" date="2019-09" db="EMBL/GenBank/DDBJ databases">
        <title>Bird 10,000 Genomes (B10K) Project - Family phase.</title>
        <authorList>
            <person name="Zhang G."/>
        </authorList>
    </citation>
    <scope>NUCLEOTIDE SEQUENCE [LARGE SCALE GENOMIC DNA]</scope>
    <source>
        <strain evidence="7">B10K-DU-003-16</strain>
        <tissue evidence="7">Mixed tissue sample</tissue>
    </source>
</reference>
<name>A0A7K5KHD1_9TYRA</name>
<keyword evidence="4" id="KW-0274">FAD</keyword>
<dbReference type="SUPFAM" id="SSF54373">
    <property type="entry name" value="FAD-linked reductases, C-terminal domain"/>
    <property type="match status" value="1"/>
</dbReference>
<dbReference type="Pfam" id="PF01266">
    <property type="entry name" value="DAO"/>
    <property type="match status" value="1"/>
</dbReference>
<protein>
    <submittedName>
        <fullName evidence="7">SOX oxidase</fullName>
    </submittedName>
</protein>
<sequence length="420" mass="45577">MAAATQPQKATYDAIVIGAGIQGSFTAYHLAQHHRNTLLLEQFNLPHSRGSSHGQSRIIRSVYPKDYYSSMMPDSFRLWQQLEAEVGTRLYRQTGLVVLGPAGDPELESCRRSLGDCQVLDAAALARHFPGFRLQAGEVAVLDSTGGVLFADRALRAVQDVFRRHGGTVRDGEKVLRIEPGAVVTVTTTGGVYQAPRLIITAGAWTGPLVEPLGLCLPLQPLRINVCYWREKEPKSANMGSISPCFLAVGLRQAPHDIYGLPALEYPGMVKVCYHHGSPTDPEKRDQVPSGADHPDISLLSSFISSYLPGLETQPAVRETCLYTNTPDEDFILDRHPKFSNIIIGAGFSGIRGHPHPNPSIPELRVAGSPTLPLLPAGHGFKLAPVVGKLLCELSLGEKPSHNMAPFAINRFPNVLQAAL</sequence>